<proteinExistence type="predicted"/>
<dbReference type="PROSITE" id="PS00371">
    <property type="entry name" value="PTS_EIIA_TYPE_1_HIS"/>
    <property type="match status" value="1"/>
</dbReference>
<organism evidence="8 9">
    <name type="scientific">Ligilactobacillus ruminis</name>
    <dbReference type="NCBI Taxonomy" id="1623"/>
    <lineage>
        <taxon>Bacteria</taxon>
        <taxon>Bacillati</taxon>
        <taxon>Bacillota</taxon>
        <taxon>Bacilli</taxon>
        <taxon>Lactobacillales</taxon>
        <taxon>Lactobacillaceae</taxon>
        <taxon>Ligilactobacillus</taxon>
    </lineage>
</organism>
<keyword evidence="2" id="KW-0813">Transport</keyword>
<evidence type="ECO:0000313" key="8">
    <source>
        <dbReference type="EMBL" id="SEM39826.1"/>
    </source>
</evidence>
<dbReference type="InterPro" id="IPR001127">
    <property type="entry name" value="PTS_EIIA_1_perm"/>
</dbReference>
<comment type="caution">
    <text evidence="8">The sequence shown here is derived from an EMBL/GenBank/DDBJ whole genome shotgun (WGS) entry which is preliminary data.</text>
</comment>
<dbReference type="SUPFAM" id="SSF51261">
    <property type="entry name" value="Duplicated hybrid motif"/>
    <property type="match status" value="1"/>
</dbReference>
<protein>
    <submittedName>
        <fullName evidence="8">PTS system IIA component, Glc family</fullName>
    </submittedName>
</protein>
<dbReference type="InterPro" id="IPR011055">
    <property type="entry name" value="Dup_hybrid_motif"/>
</dbReference>
<gene>
    <name evidence="8" type="ORF">SAMN05216431_10269</name>
</gene>
<dbReference type="PANTHER" id="PTHR45008">
    <property type="entry name" value="PTS SYSTEM GLUCOSE-SPECIFIC EIIA COMPONENT"/>
    <property type="match status" value="1"/>
</dbReference>
<sequence length="145" mass="15185">MGLSRKVPSIESIDAPVEGEVIQLSEVKDEVFSSGTMGEGFAVKPANGKIVAPCDAEVIAVFETGHAIGLTTMAGAEVLIHVGIDTVMLKVQGFDTKVKAGDLVKKGDLLMDVDMDAVQKAGYDTTVMVIVTDPHNVDVSMPVLA</sequence>
<comment type="subcellular location">
    <subcellularLocation>
        <location evidence="1">Cytoplasm</location>
    </subcellularLocation>
</comment>
<dbReference type="Gene3D" id="2.70.70.10">
    <property type="entry name" value="Glucose Permease (Domain IIA)"/>
    <property type="match status" value="1"/>
</dbReference>
<evidence type="ECO:0000256" key="1">
    <source>
        <dbReference type="ARBA" id="ARBA00004496"/>
    </source>
</evidence>
<keyword evidence="3" id="KW-0762">Sugar transport</keyword>
<dbReference type="PANTHER" id="PTHR45008:SF1">
    <property type="entry name" value="PTS SYSTEM GLUCOSE-SPECIFIC EIIA COMPONENT"/>
    <property type="match status" value="1"/>
</dbReference>
<dbReference type="InterPro" id="IPR050890">
    <property type="entry name" value="PTS_EIIA_component"/>
</dbReference>
<evidence type="ECO:0000256" key="6">
    <source>
        <dbReference type="ARBA" id="ARBA00022777"/>
    </source>
</evidence>
<evidence type="ECO:0000256" key="3">
    <source>
        <dbReference type="ARBA" id="ARBA00022597"/>
    </source>
</evidence>
<keyword evidence="6" id="KW-0418">Kinase</keyword>
<dbReference type="Proteomes" id="UP000182089">
    <property type="component" value="Unassembled WGS sequence"/>
</dbReference>
<evidence type="ECO:0000259" key="7">
    <source>
        <dbReference type="PROSITE" id="PS51093"/>
    </source>
</evidence>
<reference evidence="8 9" key="1">
    <citation type="submission" date="2016-10" db="EMBL/GenBank/DDBJ databases">
        <authorList>
            <person name="Varghese N."/>
            <person name="Submissions S."/>
        </authorList>
    </citation>
    <scope>NUCLEOTIDE SEQUENCE [LARGE SCALE GENOMIC DNA]</scope>
    <source>
        <strain evidence="8 9">WC1T17</strain>
    </source>
</reference>
<dbReference type="EMBL" id="FOCC01000002">
    <property type="protein sequence ID" value="SEM39826.1"/>
    <property type="molecule type" value="Genomic_DNA"/>
</dbReference>
<keyword evidence="4" id="KW-0808">Transferase</keyword>
<evidence type="ECO:0000256" key="5">
    <source>
        <dbReference type="ARBA" id="ARBA00022683"/>
    </source>
</evidence>
<evidence type="ECO:0000256" key="2">
    <source>
        <dbReference type="ARBA" id="ARBA00022448"/>
    </source>
</evidence>
<dbReference type="Pfam" id="PF00358">
    <property type="entry name" value="PTS_EIIA_1"/>
    <property type="match status" value="1"/>
</dbReference>
<evidence type="ECO:0000256" key="4">
    <source>
        <dbReference type="ARBA" id="ARBA00022679"/>
    </source>
</evidence>
<feature type="domain" description="PTS EIIA type-1" evidence="7">
    <location>
        <begin position="29"/>
        <end position="133"/>
    </location>
</feature>
<dbReference type="NCBIfam" id="TIGR00830">
    <property type="entry name" value="PTBA"/>
    <property type="match status" value="1"/>
</dbReference>
<evidence type="ECO:0000313" key="9">
    <source>
        <dbReference type="Proteomes" id="UP000182089"/>
    </source>
</evidence>
<dbReference type="PROSITE" id="PS51093">
    <property type="entry name" value="PTS_EIIA_TYPE_1"/>
    <property type="match status" value="1"/>
</dbReference>
<accession>A0ABY1A9J1</accession>
<name>A0ABY1A9J1_9LACO</name>
<keyword evidence="5" id="KW-0598">Phosphotransferase system</keyword>